<dbReference type="OrthoDB" id="9995306at2759"/>
<dbReference type="InterPro" id="IPR018627">
    <property type="entry name" value="ELP6"/>
</dbReference>
<feature type="transmembrane region" description="Helical" evidence="3">
    <location>
        <begin position="20"/>
        <end position="39"/>
    </location>
</feature>
<evidence type="ECO:0000313" key="4">
    <source>
        <dbReference type="EMBL" id="KTW29106.1"/>
    </source>
</evidence>
<keyword evidence="3" id="KW-0472">Membrane</keyword>
<keyword evidence="5" id="KW-1185">Reference proteome</keyword>
<evidence type="ECO:0000256" key="1">
    <source>
        <dbReference type="ARBA" id="ARBA00005043"/>
    </source>
</evidence>
<dbReference type="GO" id="GO:0002098">
    <property type="term" value="P:tRNA wobble uridine modification"/>
    <property type="evidence" value="ECO:0007669"/>
    <property type="project" value="InterPro"/>
</dbReference>
<comment type="pathway">
    <text evidence="1">tRNA modification; 5-methoxycarbonylmethyl-2-thiouridine-tRNA biosynthesis.</text>
</comment>
<protein>
    <recommendedName>
        <fullName evidence="6">Elongator complex protein 6</fullName>
    </recommendedName>
</protein>
<dbReference type="Gene3D" id="3.40.50.300">
    <property type="entry name" value="P-loop containing nucleotide triphosphate hydrolases"/>
    <property type="match status" value="1"/>
</dbReference>
<gene>
    <name evidence="4" type="ORF">T551_02380</name>
</gene>
<dbReference type="EMBL" id="LFWA01000010">
    <property type="protein sequence ID" value="KTW29106.1"/>
    <property type="molecule type" value="Genomic_DNA"/>
</dbReference>
<keyword evidence="3" id="KW-0812">Transmembrane</keyword>
<dbReference type="InterPro" id="IPR027417">
    <property type="entry name" value="P-loop_NTPase"/>
</dbReference>
<evidence type="ECO:0008006" key="6">
    <source>
        <dbReference type="Google" id="ProtNLM"/>
    </source>
</evidence>
<dbReference type="VEuPathDB" id="FungiDB:T551_02380"/>
<name>A0A0W4ZL51_PNEJ7</name>
<dbReference type="GO" id="GO:0033588">
    <property type="term" value="C:elongator holoenzyme complex"/>
    <property type="evidence" value="ECO:0007669"/>
    <property type="project" value="InterPro"/>
</dbReference>
<evidence type="ECO:0000256" key="2">
    <source>
        <dbReference type="ARBA" id="ARBA00008837"/>
    </source>
</evidence>
<dbReference type="RefSeq" id="XP_018229215.1">
    <property type="nucleotide sequence ID" value="XM_018374643.1"/>
</dbReference>
<evidence type="ECO:0000313" key="5">
    <source>
        <dbReference type="Proteomes" id="UP000053447"/>
    </source>
</evidence>
<dbReference type="Pfam" id="PF09807">
    <property type="entry name" value="ELP6"/>
    <property type="match status" value="1"/>
</dbReference>
<dbReference type="PANTHER" id="PTHR16184">
    <property type="entry name" value="ELONGATOR COMPLEX PROTEIN 6"/>
    <property type="match status" value="1"/>
</dbReference>
<comment type="similarity">
    <text evidence="2">Belongs to the ELP6 family.</text>
</comment>
<dbReference type="GeneID" id="28940898"/>
<dbReference type="UniPathway" id="UPA00988"/>
<keyword evidence="3" id="KW-1133">Transmembrane helix</keyword>
<organism evidence="4 5">
    <name type="scientific">Pneumocystis jirovecii (strain RU7)</name>
    <name type="common">Human pneumocystis pneumonia agent</name>
    <dbReference type="NCBI Taxonomy" id="1408657"/>
    <lineage>
        <taxon>Eukaryota</taxon>
        <taxon>Fungi</taxon>
        <taxon>Dikarya</taxon>
        <taxon>Ascomycota</taxon>
        <taxon>Taphrinomycotina</taxon>
        <taxon>Pneumocystomycetes</taxon>
        <taxon>Pneumocystaceae</taxon>
        <taxon>Pneumocystis</taxon>
    </lineage>
</organism>
<comment type="caution">
    <text evidence="4">The sequence shown here is derived from an EMBL/GenBank/DDBJ whole genome shotgun (WGS) entry which is preliminary data.</text>
</comment>
<sequence>MNISEYLKFNNSVLPPKGSLISVTSTVSVSPIFIIYHFIRTSIQNNRAVVLVSFLNDFQELVFLSKKWGFDFASKTCSEKLVYVDGLTMLYGYLSEEQCKKYELFSTIRITLYGESNLDDIFSAIRSGIDKGSSLNEMPSLILWGADFLVASEILTPSDILSMISICKEMVHHCIVTFNVDFAFLSPKRRSSELEVNYSIFVHSIIYQSHSIISLRQLPSGRAKEVTGIIRLSRGSGYYAAQDNTEVSASDTKESGCTQFEMFYWVYDLGVRIFPKGTFF</sequence>
<reference evidence="5" key="1">
    <citation type="journal article" date="2016" name="Nat. Commun.">
        <title>Genome analysis of three Pneumocystis species reveals adaptation mechanisms to life exclusively in mammalian hosts.</title>
        <authorList>
            <person name="Ma L."/>
            <person name="Chen Z."/>
            <person name="Huang D.W."/>
            <person name="Kutty G."/>
            <person name="Ishihara M."/>
            <person name="Wang H."/>
            <person name="Abouelleil A."/>
            <person name="Bishop L."/>
            <person name="Davey E."/>
            <person name="Deng R."/>
            <person name="Deng X."/>
            <person name="Fan L."/>
            <person name="Fantoni G."/>
            <person name="Fitzgerald M."/>
            <person name="Gogineni E."/>
            <person name="Goldberg J.M."/>
            <person name="Handley G."/>
            <person name="Hu X."/>
            <person name="Huber C."/>
            <person name="Jiao X."/>
            <person name="Jones K."/>
            <person name="Levin J.Z."/>
            <person name="Liu Y."/>
            <person name="Macdonald P."/>
            <person name="Melnikov A."/>
            <person name="Raley C."/>
            <person name="Sassi M."/>
            <person name="Sherman B.T."/>
            <person name="Song X."/>
            <person name="Sykes S."/>
            <person name="Tran B."/>
            <person name="Walsh L."/>
            <person name="Xia Y."/>
            <person name="Yang J."/>
            <person name="Young S."/>
            <person name="Zeng Q."/>
            <person name="Zheng X."/>
            <person name="Stephens R."/>
            <person name="Nusbaum C."/>
            <person name="Birren B.W."/>
            <person name="Azadi P."/>
            <person name="Lempicki R.A."/>
            <person name="Cuomo C.A."/>
            <person name="Kovacs J.A."/>
        </authorList>
    </citation>
    <scope>NUCLEOTIDE SEQUENCE [LARGE SCALE GENOMIC DNA]</scope>
    <source>
        <strain evidence="5">RU7</strain>
    </source>
</reference>
<accession>A0A0W4ZL51</accession>
<dbReference type="STRING" id="1408657.A0A0W4ZL51"/>
<proteinExistence type="inferred from homology"/>
<dbReference type="PANTHER" id="PTHR16184:SF6">
    <property type="entry name" value="ELONGATOR COMPLEX PROTEIN 6"/>
    <property type="match status" value="1"/>
</dbReference>
<dbReference type="Proteomes" id="UP000053447">
    <property type="component" value="Unassembled WGS sequence"/>
</dbReference>
<evidence type="ECO:0000256" key="3">
    <source>
        <dbReference type="SAM" id="Phobius"/>
    </source>
</evidence>
<dbReference type="AlphaFoldDB" id="A0A0W4ZL51"/>
<dbReference type="eggNOG" id="ENOG502SAXJ">
    <property type="taxonomic scope" value="Eukaryota"/>
</dbReference>